<feature type="domain" description="AAA" evidence="1">
    <location>
        <begin position="30"/>
        <end position="158"/>
    </location>
</feature>
<gene>
    <name evidence="3" type="ORF">BTO13_00100</name>
</gene>
<dbReference type="OrthoDB" id="9801840at2"/>
<dbReference type="AlphaFoldDB" id="A0A2S7W851"/>
<dbReference type="Pfam" id="PF13173">
    <property type="entry name" value="AAA_14"/>
    <property type="match status" value="1"/>
</dbReference>
<name>A0A2S7W851_9FLAO</name>
<dbReference type="InterPro" id="IPR041682">
    <property type="entry name" value="AAA_14"/>
</dbReference>
<dbReference type="Pfam" id="PF13635">
    <property type="entry name" value="DUF4143"/>
    <property type="match status" value="1"/>
</dbReference>
<comment type="caution">
    <text evidence="3">The sequence shown here is derived from an EMBL/GenBank/DDBJ whole genome shotgun (WGS) entry which is preliminary data.</text>
</comment>
<proteinExistence type="predicted"/>
<evidence type="ECO:0000313" key="3">
    <source>
        <dbReference type="EMBL" id="PQJ73773.1"/>
    </source>
</evidence>
<evidence type="ECO:0000259" key="1">
    <source>
        <dbReference type="Pfam" id="PF13173"/>
    </source>
</evidence>
<dbReference type="Proteomes" id="UP000237608">
    <property type="component" value="Unassembled WGS sequence"/>
</dbReference>
<feature type="domain" description="DUF4143" evidence="2">
    <location>
        <begin position="206"/>
        <end position="352"/>
    </location>
</feature>
<keyword evidence="4" id="KW-1185">Reference proteome</keyword>
<organism evidence="3 4">
    <name type="scientific">Polaribacter gangjinensis</name>
    <dbReference type="NCBI Taxonomy" id="574710"/>
    <lineage>
        <taxon>Bacteria</taxon>
        <taxon>Pseudomonadati</taxon>
        <taxon>Bacteroidota</taxon>
        <taxon>Flavobacteriia</taxon>
        <taxon>Flavobacteriales</taxon>
        <taxon>Flavobacteriaceae</taxon>
    </lineage>
</organism>
<sequence length="405" mass="47046">MIKITNFPKYLITRQHYINKVLPFIGKNIIKVFTGQRRVGKSYLLFQLIQQINTEQKNATILYINKEDLVFSAIKTANDLNDYVKKHQSKTGKTYVFIDEIQDIADFNSALRSLLLDETLDIYCTGSNANMLSQDIAGNLSGRFIEITVYSLSYTEFLVFHSLEDTQETLEKFLKFGGLPYLKHLPLEEIIAFEYLKNIYSTIVYRDIINRFAIRNTVFLEQLVLFLSSNIGSIFSIKKISDFLKSQKTNMPPNQVQLYVQHLSDAFLLHRVPRYDIVGKRLFEVGEKYYFENLGIRNALWGYRLEDRGKIIENVVYNQLLFLGYQVQVGVIGSHEVDFVASKGGEKWYLQVALTINDLKTIEREFGNLMRIKDNFRKTVITLDRYQGASYQGIEVIDLRSFLKV</sequence>
<evidence type="ECO:0000259" key="2">
    <source>
        <dbReference type="Pfam" id="PF13635"/>
    </source>
</evidence>
<accession>A0A2S7W851</accession>
<reference evidence="3 4" key="1">
    <citation type="submission" date="2016-12" db="EMBL/GenBank/DDBJ databases">
        <title>Trade-off between light-utilization and light-protection in marine flavobacteria.</title>
        <authorList>
            <person name="Kumagai Y."/>
            <person name="Yoshizawa S."/>
            <person name="Kogure K."/>
            <person name="Iwasaki W."/>
        </authorList>
    </citation>
    <scope>NUCLEOTIDE SEQUENCE [LARGE SCALE GENOMIC DNA]</scope>
    <source>
        <strain evidence="3 4">KCTC 22729</strain>
    </source>
</reference>
<dbReference type="InterPro" id="IPR025420">
    <property type="entry name" value="DUF4143"/>
</dbReference>
<dbReference type="SUPFAM" id="SSF52540">
    <property type="entry name" value="P-loop containing nucleoside triphosphate hydrolases"/>
    <property type="match status" value="1"/>
</dbReference>
<dbReference type="RefSeq" id="WP_105044928.1">
    <property type="nucleotide sequence ID" value="NZ_CP150662.1"/>
</dbReference>
<evidence type="ECO:0000313" key="4">
    <source>
        <dbReference type="Proteomes" id="UP000237608"/>
    </source>
</evidence>
<protein>
    <submittedName>
        <fullName evidence="3">ATPase</fullName>
    </submittedName>
</protein>
<dbReference type="EMBL" id="MSCL01000001">
    <property type="protein sequence ID" value="PQJ73773.1"/>
    <property type="molecule type" value="Genomic_DNA"/>
</dbReference>
<dbReference type="Gene3D" id="3.40.50.300">
    <property type="entry name" value="P-loop containing nucleotide triphosphate hydrolases"/>
    <property type="match status" value="1"/>
</dbReference>
<dbReference type="PANTHER" id="PTHR33295">
    <property type="entry name" value="ATPASE"/>
    <property type="match status" value="1"/>
</dbReference>
<dbReference type="PANTHER" id="PTHR33295:SF20">
    <property type="entry name" value="ATPASE"/>
    <property type="match status" value="1"/>
</dbReference>
<dbReference type="InterPro" id="IPR027417">
    <property type="entry name" value="P-loop_NTPase"/>
</dbReference>